<accession>A0A1K1LXG4</accession>
<gene>
    <name evidence="2" type="ORF">SAMN02910323_0428</name>
</gene>
<sequence length="449" mass="52991">MIKESKLQKYIINRRVAEKHSREEWIDVQKQHDVKFPSDYMEFIDSYGAGAIDNFLWILSPWTANDNLNFFVNMKQSMWAYHYLHKESPEDYPFELYPAADGLLPFGLTDNGDELYWQNTDDNPNLWKLIIYESRSTVYYEYNLSFTDFLVGLFVGGISCEILPEEWPRYKRVIFIPCLDAVGEEKQKLTTLLKKELDMNIEKNEEILKNTCKLRNEYEVEWFEKAIEDICSTQRAEYVLNLCSGFDDDTEDEEVMFGLVHAVEELGGDDGLYWTAMGLERMWRNKEWCKILLYRILNSDEDRIKYPEVINRLPWRERDRNIFLLADILHEDKEMFADKIDEVLKDCSVVYQINKYPNGEMMVIYDRNGAVWNGKLDTIYESDNGLDDGESGYEEYHACLFKVIDVIKPGKNSIKVNDWVEISRLNPPEQIFDSKGLQIWGQSRGDRQC</sequence>
<dbReference type="Proteomes" id="UP000182958">
    <property type="component" value="Unassembled WGS sequence"/>
</dbReference>
<evidence type="ECO:0000313" key="3">
    <source>
        <dbReference type="Proteomes" id="UP000182958"/>
    </source>
</evidence>
<name>A0A1K1LXG4_SELRU</name>
<dbReference type="EMBL" id="FPJA01000004">
    <property type="protein sequence ID" value="SFW15621.1"/>
    <property type="molecule type" value="Genomic_DNA"/>
</dbReference>
<feature type="domain" description="Immunity protein 30" evidence="1">
    <location>
        <begin position="214"/>
        <end position="304"/>
    </location>
</feature>
<keyword evidence="3" id="KW-1185">Reference proteome</keyword>
<evidence type="ECO:0000313" key="2">
    <source>
        <dbReference type="EMBL" id="SFW15621.1"/>
    </source>
</evidence>
<reference evidence="3" key="1">
    <citation type="submission" date="2016-11" db="EMBL/GenBank/DDBJ databases">
        <authorList>
            <person name="Varghese N."/>
            <person name="Submissions S."/>
        </authorList>
    </citation>
    <scope>NUCLEOTIDE SEQUENCE [LARGE SCALE GENOMIC DNA]</scope>
    <source>
        <strain evidence="3">C3</strain>
    </source>
</reference>
<dbReference type="InterPro" id="IPR029084">
    <property type="entry name" value="Imm30"/>
</dbReference>
<dbReference type="Pfam" id="PF14568">
    <property type="entry name" value="SUKH_6"/>
    <property type="match status" value="1"/>
</dbReference>
<dbReference type="Gene3D" id="3.40.1580.10">
    <property type="entry name" value="SMI1/KNR4-like"/>
    <property type="match status" value="1"/>
</dbReference>
<dbReference type="Pfam" id="PF15565">
    <property type="entry name" value="Imm30"/>
    <property type="match status" value="1"/>
</dbReference>
<dbReference type="AlphaFoldDB" id="A0A1K1LXG4"/>
<dbReference type="SUPFAM" id="SSF160631">
    <property type="entry name" value="SMI1/KNR4-like"/>
    <property type="match status" value="1"/>
</dbReference>
<protein>
    <submittedName>
        <fullName evidence="2">SMI1 / KNR4 family (SUKH-1)</fullName>
    </submittedName>
</protein>
<dbReference type="InterPro" id="IPR037883">
    <property type="entry name" value="Knr4/Smi1-like_sf"/>
</dbReference>
<organism evidence="2 3">
    <name type="scientific">Selenomonas ruminantium</name>
    <dbReference type="NCBI Taxonomy" id="971"/>
    <lineage>
        <taxon>Bacteria</taxon>
        <taxon>Bacillati</taxon>
        <taxon>Bacillota</taxon>
        <taxon>Negativicutes</taxon>
        <taxon>Selenomonadales</taxon>
        <taxon>Selenomonadaceae</taxon>
        <taxon>Selenomonas</taxon>
    </lineage>
</organism>
<evidence type="ECO:0000259" key="1">
    <source>
        <dbReference type="Pfam" id="PF15565"/>
    </source>
</evidence>
<proteinExistence type="predicted"/>
<dbReference type="RefSeq" id="WP_072305339.1">
    <property type="nucleotide sequence ID" value="NZ_FPJA01000004.1"/>
</dbReference>